<evidence type="ECO:0000256" key="3">
    <source>
        <dbReference type="ARBA" id="ARBA00022692"/>
    </source>
</evidence>
<keyword evidence="4 14" id="KW-0732">Signal</keyword>
<dbReference type="GeneTree" id="ENSGT00390000005131"/>
<evidence type="ECO:0000256" key="8">
    <source>
        <dbReference type="ARBA" id="ARBA00023228"/>
    </source>
</evidence>
<dbReference type="GO" id="GO:0005634">
    <property type="term" value="C:nucleus"/>
    <property type="evidence" value="ECO:0007669"/>
    <property type="project" value="Ensembl"/>
</dbReference>
<reference evidence="15" key="3">
    <citation type="submission" date="2025-09" db="UniProtKB">
        <authorList>
            <consortium name="Ensembl"/>
        </authorList>
    </citation>
    <scope>IDENTIFICATION</scope>
    <source>
        <strain evidence="15">Thoroughbred</strain>
    </source>
</reference>
<evidence type="ECO:0000256" key="5">
    <source>
        <dbReference type="ARBA" id="ARBA00022989"/>
    </source>
</evidence>
<dbReference type="GO" id="GO:0005764">
    <property type="term" value="C:lysosome"/>
    <property type="evidence" value="ECO:0000318"/>
    <property type="project" value="GO_Central"/>
</dbReference>
<sequence length="453" mass="48885">MCGCEEPRWGWGHCAPSPMLLLSVLLSAAPFGLLGEETRQVSLEVIPDWLDPPQNLLHVRAVGTNSTLHYVWSSLGPPAVLLVATNTPYSTLSVNWSRLLSPKPDGGLMVLPKDSIQFSSALVFTRLFEFDSTNTSDAAAKPPGKPYPPYSLAKFSWNNISDSLDPATMSATFQGRPIHDPTKAFANGSLSFRVQAFSRSGRPAQPPRLLHTADTCQLEVALVGASPQGNRSLFGLEVATLGQGPDCPSVQEQHSIDDEYTPAVFQLHQLLWGSVPTGFVQWRPVAFSQKQGSRESALPCQASPLYPALAYLLPQSPIVRAFFGSQNNFCAFNLTFGASTGPGYWDQHYLSWSMLLGVGTPPVDALSPLVLGIMAVALGAPGLMLLAGGLFLLLGHKRTSETNLNFLGTPRWSFLHTLGRDEGQGECWRKGPPGIAPLPLLSPFASNGTQRPK</sequence>
<dbReference type="GO" id="GO:0005829">
    <property type="term" value="C:cytosol"/>
    <property type="evidence" value="ECO:0007669"/>
    <property type="project" value="Ensembl"/>
</dbReference>
<evidence type="ECO:0000256" key="12">
    <source>
        <dbReference type="ARBA" id="ARBA00044960"/>
    </source>
</evidence>
<reference evidence="15 16" key="1">
    <citation type="journal article" date="2009" name="Science">
        <title>Genome sequence, comparative analysis, and population genetics of the domestic horse.</title>
        <authorList>
            <consortium name="Broad Institute Genome Sequencing Platform"/>
            <consortium name="Broad Institute Whole Genome Assembly Team"/>
            <person name="Wade C.M."/>
            <person name="Giulotto E."/>
            <person name="Sigurdsson S."/>
            <person name="Zoli M."/>
            <person name="Gnerre S."/>
            <person name="Imsland F."/>
            <person name="Lear T.L."/>
            <person name="Adelson D.L."/>
            <person name="Bailey E."/>
            <person name="Bellone R.R."/>
            <person name="Bloecker H."/>
            <person name="Distl O."/>
            <person name="Edgar R.C."/>
            <person name="Garber M."/>
            <person name="Leeb T."/>
            <person name="Mauceli E."/>
            <person name="MacLeod J.N."/>
            <person name="Penedo M.C.T."/>
            <person name="Raison J.M."/>
            <person name="Sharpe T."/>
            <person name="Vogel J."/>
            <person name="Andersson L."/>
            <person name="Antczak D.F."/>
            <person name="Biagi T."/>
            <person name="Binns M.M."/>
            <person name="Chowdhary B.P."/>
            <person name="Coleman S.J."/>
            <person name="Della Valle G."/>
            <person name="Fryc S."/>
            <person name="Guerin G."/>
            <person name="Hasegawa T."/>
            <person name="Hill E.W."/>
            <person name="Jurka J."/>
            <person name="Kiialainen A."/>
            <person name="Lindgren G."/>
            <person name="Liu J."/>
            <person name="Magnani E."/>
            <person name="Mickelson J.R."/>
            <person name="Murray J."/>
            <person name="Nergadze S.G."/>
            <person name="Onofrio R."/>
            <person name="Pedroni S."/>
            <person name="Piras M.F."/>
            <person name="Raudsepp T."/>
            <person name="Rocchi M."/>
            <person name="Roeed K.H."/>
            <person name="Ryder O.A."/>
            <person name="Searle S."/>
            <person name="Skow L."/>
            <person name="Swinburne J.E."/>
            <person name="Syvaenen A.C."/>
            <person name="Tozaki T."/>
            <person name="Valberg S.J."/>
            <person name="Vaudin M."/>
            <person name="White J.R."/>
            <person name="Zody M.C."/>
            <person name="Lander E.S."/>
            <person name="Lindblad-Toh K."/>
        </authorList>
    </citation>
    <scope>NUCLEOTIDE SEQUENCE [LARGE SCALE GENOMIC DNA]</scope>
    <source>
        <strain evidence="15 16">Thoroughbred</strain>
    </source>
</reference>
<dbReference type="InterPro" id="IPR029382">
    <property type="entry name" value="NCU-G1"/>
</dbReference>
<dbReference type="GO" id="GO:0005765">
    <property type="term" value="C:lysosomal membrane"/>
    <property type="evidence" value="ECO:0007669"/>
    <property type="project" value="UniProtKB-SubCell"/>
</dbReference>
<proteinExistence type="inferred from homology"/>
<dbReference type="GO" id="GO:0045944">
    <property type="term" value="P:positive regulation of transcription by RNA polymerase II"/>
    <property type="evidence" value="ECO:0007669"/>
    <property type="project" value="Ensembl"/>
</dbReference>
<organism evidence="15 16">
    <name type="scientific">Equus caballus</name>
    <name type="common">Horse</name>
    <dbReference type="NCBI Taxonomy" id="9796"/>
    <lineage>
        <taxon>Eukaryota</taxon>
        <taxon>Metazoa</taxon>
        <taxon>Chordata</taxon>
        <taxon>Craniata</taxon>
        <taxon>Vertebrata</taxon>
        <taxon>Euteleostomi</taxon>
        <taxon>Mammalia</taxon>
        <taxon>Eutheria</taxon>
        <taxon>Laurasiatheria</taxon>
        <taxon>Perissodactyla</taxon>
        <taxon>Equidae</taxon>
        <taxon>Equus</taxon>
    </lineage>
</organism>
<comment type="subunit">
    <text evidence="12">Interacts (via lumenal domain) with lysosomal protein MFSD1; the interaction starts while both proteins are still in the endoplasmic reticulum and is required for stabilization of MFSD1 in lysosomes but has no direct effect on its targeting to lysosomes or transporter activity.</text>
</comment>
<evidence type="ECO:0000256" key="14">
    <source>
        <dbReference type="SAM" id="SignalP"/>
    </source>
</evidence>
<evidence type="ECO:0000256" key="11">
    <source>
        <dbReference type="ARBA" id="ARBA00030059"/>
    </source>
</evidence>
<feature type="chain" id="PRO_5040176988" description="Glycosylated lysosomal membrane protein" evidence="14">
    <location>
        <begin position="36"/>
        <end position="453"/>
    </location>
</feature>
<evidence type="ECO:0000256" key="7">
    <source>
        <dbReference type="ARBA" id="ARBA00023180"/>
    </source>
</evidence>
<evidence type="ECO:0000256" key="10">
    <source>
        <dbReference type="ARBA" id="ARBA00024189"/>
    </source>
</evidence>
<evidence type="ECO:0000313" key="15">
    <source>
        <dbReference type="Ensembl" id="ENSECAP00000081821.1"/>
    </source>
</evidence>
<keyword evidence="6 13" id="KW-0472">Membrane</keyword>
<dbReference type="Pfam" id="PF15065">
    <property type="entry name" value="NCU-G1"/>
    <property type="match status" value="1"/>
</dbReference>
<evidence type="ECO:0000256" key="4">
    <source>
        <dbReference type="ARBA" id="ARBA00022729"/>
    </source>
</evidence>
<evidence type="ECO:0000256" key="9">
    <source>
        <dbReference type="ARBA" id="ARBA00024176"/>
    </source>
</evidence>
<dbReference type="Proteomes" id="UP000002281">
    <property type="component" value="Chromosome 5"/>
</dbReference>
<protein>
    <recommendedName>
        <fullName evidence="2">Glycosylated lysosomal membrane protein</fullName>
    </recommendedName>
    <alternativeName>
        <fullName evidence="11">Lysosomal protein NCU-G1</fullName>
    </alternativeName>
</protein>
<comment type="function">
    <text evidence="9">Required to protect lysosomal transporter MFSD1 from lysosomal proteolysis and for MFSD1 lysosomal localization.</text>
</comment>
<dbReference type="GO" id="GO:0050821">
    <property type="term" value="P:protein stabilization"/>
    <property type="evidence" value="ECO:0007669"/>
    <property type="project" value="Ensembl"/>
</dbReference>
<feature type="transmembrane region" description="Helical" evidence="13">
    <location>
        <begin position="369"/>
        <end position="394"/>
    </location>
</feature>
<evidence type="ECO:0000256" key="13">
    <source>
        <dbReference type="SAM" id="Phobius"/>
    </source>
</evidence>
<keyword evidence="7" id="KW-0325">Glycoprotein</keyword>
<dbReference type="Ensembl" id="ENSECAT00000116984.1">
    <property type="protein sequence ID" value="ENSECAP00000081821.1"/>
    <property type="gene ID" value="ENSECAG00000024928.4"/>
</dbReference>
<reference evidence="15" key="2">
    <citation type="submission" date="2025-08" db="UniProtKB">
        <authorList>
            <consortium name="Ensembl"/>
        </authorList>
    </citation>
    <scope>IDENTIFICATION</scope>
    <source>
        <strain evidence="15">Thoroughbred</strain>
    </source>
</reference>
<comment type="similarity">
    <text evidence="1">Belongs to the GLMP family.</text>
</comment>
<gene>
    <name evidence="15" type="primary">GLMP</name>
</gene>
<dbReference type="GO" id="GO:0061462">
    <property type="term" value="P:protein localization to lysosome"/>
    <property type="evidence" value="ECO:0007669"/>
    <property type="project" value="Ensembl"/>
</dbReference>
<evidence type="ECO:0000256" key="1">
    <source>
        <dbReference type="ARBA" id="ARBA00010599"/>
    </source>
</evidence>
<comment type="subcellular location">
    <subcellularLocation>
        <location evidence="10">Lysosome membrane</location>
        <topology evidence="10">Single-pass type I membrane protein</topology>
        <orientation evidence="10">Lumenal side</orientation>
    </subcellularLocation>
</comment>
<dbReference type="PANTHER" id="PTHR31981:SF1">
    <property type="entry name" value="GLYCOSYLATED LYSOSOMAL MEMBRANE PROTEIN"/>
    <property type="match status" value="1"/>
</dbReference>
<feature type="signal peptide" evidence="14">
    <location>
        <begin position="1"/>
        <end position="35"/>
    </location>
</feature>
<dbReference type="PANTHER" id="PTHR31981">
    <property type="entry name" value="GLYCOSYLATED LYSOSOMAL MEMBRANE PROTEIN"/>
    <property type="match status" value="1"/>
</dbReference>
<keyword evidence="3 13" id="KW-0812">Transmembrane</keyword>
<dbReference type="AlphaFoldDB" id="A0A9L0T5K8"/>
<keyword evidence="5 13" id="KW-1133">Transmembrane helix</keyword>
<keyword evidence="16" id="KW-1185">Reference proteome</keyword>
<evidence type="ECO:0000256" key="6">
    <source>
        <dbReference type="ARBA" id="ARBA00023136"/>
    </source>
</evidence>
<name>A0A9L0T5K8_HORSE</name>
<evidence type="ECO:0000313" key="16">
    <source>
        <dbReference type="Proteomes" id="UP000002281"/>
    </source>
</evidence>
<accession>A0A9L0T5K8</accession>
<evidence type="ECO:0000256" key="2">
    <source>
        <dbReference type="ARBA" id="ARBA00018820"/>
    </source>
</evidence>
<keyword evidence="8" id="KW-0458">Lysosome</keyword>